<evidence type="ECO:0000256" key="2">
    <source>
        <dbReference type="ARBA" id="ARBA00009387"/>
    </source>
</evidence>
<comment type="similarity">
    <text evidence="2">Belongs to the virb1 family.</text>
</comment>
<dbReference type="PANTHER" id="PTHR37423:SF2">
    <property type="entry name" value="MEMBRANE-BOUND LYTIC MUREIN TRANSGLYCOSYLASE C"/>
    <property type="match status" value="1"/>
</dbReference>
<proteinExistence type="inferred from homology"/>
<feature type="region of interest" description="Disordered" evidence="3">
    <location>
        <begin position="204"/>
        <end position="249"/>
    </location>
</feature>
<gene>
    <name evidence="5" type="ORF">EV662_11179</name>
</gene>
<sequence length="249" mass="25925">MPLSSLSGRIPGVAALVLLLLPGAPYPGTAGAEARTPGRQENAQSVATAVHPLDRHIAEAAARFGLPAPWIRAVIAVESAGDPRAVSRAGAMGLMQVMPGTWAELRTAHGLGDDPFDARDNILAGTAYLRRMVDRFGVPGAFAAYNAGPGRYGEHLATGRPLPRETRAYVARLARRIGPSAASPAPSEGVPDPRDWRAAPLFVVRGAPAGRSPRRASVQGRAGPRIAPPPTAPGTAPGLFVTIEQEDQP</sequence>
<dbReference type="Pfam" id="PF01464">
    <property type="entry name" value="SLT"/>
    <property type="match status" value="1"/>
</dbReference>
<protein>
    <submittedName>
        <fullName evidence="5">Transglycosylase-like protein with SLT domain</fullName>
    </submittedName>
</protein>
<dbReference type="RefSeq" id="WP_132464514.1">
    <property type="nucleotide sequence ID" value="NZ_SLXP01000011.1"/>
</dbReference>
<keyword evidence="6" id="KW-1185">Reference proteome</keyword>
<name>A0A4R2PUK0_9RHOB</name>
<dbReference type="CDD" id="cd00254">
    <property type="entry name" value="LT-like"/>
    <property type="match status" value="1"/>
</dbReference>
<feature type="compositionally biased region" description="Low complexity" evidence="3">
    <location>
        <begin position="204"/>
        <end position="225"/>
    </location>
</feature>
<dbReference type="InterPro" id="IPR023346">
    <property type="entry name" value="Lysozyme-like_dom_sf"/>
</dbReference>
<accession>A0A4R2PUK0</accession>
<reference evidence="5 6" key="1">
    <citation type="submission" date="2019-03" db="EMBL/GenBank/DDBJ databases">
        <title>Genomic Encyclopedia of Type Strains, Phase IV (KMG-IV): sequencing the most valuable type-strain genomes for metagenomic binning, comparative biology and taxonomic classification.</title>
        <authorList>
            <person name="Goeker M."/>
        </authorList>
    </citation>
    <scope>NUCLEOTIDE SEQUENCE [LARGE SCALE GENOMIC DNA]</scope>
    <source>
        <strain evidence="5 6">DSM 18063</strain>
    </source>
</reference>
<dbReference type="SUPFAM" id="SSF53955">
    <property type="entry name" value="Lysozyme-like"/>
    <property type="match status" value="1"/>
</dbReference>
<evidence type="ECO:0000313" key="5">
    <source>
        <dbReference type="EMBL" id="TCP39599.1"/>
    </source>
</evidence>
<evidence type="ECO:0000259" key="4">
    <source>
        <dbReference type="Pfam" id="PF01464"/>
    </source>
</evidence>
<feature type="domain" description="Transglycosylase SLT" evidence="4">
    <location>
        <begin position="57"/>
        <end position="156"/>
    </location>
</feature>
<dbReference type="Gene3D" id="1.10.530.10">
    <property type="match status" value="1"/>
</dbReference>
<evidence type="ECO:0000313" key="6">
    <source>
        <dbReference type="Proteomes" id="UP000294835"/>
    </source>
</evidence>
<dbReference type="Proteomes" id="UP000294835">
    <property type="component" value="Unassembled WGS sequence"/>
</dbReference>
<dbReference type="AlphaFoldDB" id="A0A4R2PUK0"/>
<comment type="similarity">
    <text evidence="1">Belongs to the transglycosylase Slt family.</text>
</comment>
<evidence type="ECO:0000256" key="1">
    <source>
        <dbReference type="ARBA" id="ARBA00007734"/>
    </source>
</evidence>
<dbReference type="OrthoDB" id="9801695at2"/>
<dbReference type="InterPro" id="IPR008258">
    <property type="entry name" value="Transglycosylase_SLT_dom_1"/>
</dbReference>
<comment type="caution">
    <text evidence="5">The sequence shown here is derived from an EMBL/GenBank/DDBJ whole genome shotgun (WGS) entry which is preliminary data.</text>
</comment>
<dbReference type="EMBL" id="SLXP01000011">
    <property type="protein sequence ID" value="TCP39599.1"/>
    <property type="molecule type" value="Genomic_DNA"/>
</dbReference>
<evidence type="ECO:0000256" key="3">
    <source>
        <dbReference type="SAM" id="MobiDB-lite"/>
    </source>
</evidence>
<organism evidence="5 6">
    <name type="scientific">Rhodovulum marinum</name>
    <dbReference type="NCBI Taxonomy" id="320662"/>
    <lineage>
        <taxon>Bacteria</taxon>
        <taxon>Pseudomonadati</taxon>
        <taxon>Pseudomonadota</taxon>
        <taxon>Alphaproteobacteria</taxon>
        <taxon>Rhodobacterales</taxon>
        <taxon>Paracoccaceae</taxon>
        <taxon>Rhodovulum</taxon>
    </lineage>
</organism>
<dbReference type="PANTHER" id="PTHR37423">
    <property type="entry name" value="SOLUBLE LYTIC MUREIN TRANSGLYCOSYLASE-RELATED"/>
    <property type="match status" value="1"/>
</dbReference>